<reference evidence="1 2" key="1">
    <citation type="journal article" date="2012" name="J. Biotechnol.">
        <title>Genome sequence of the plant growth promoting strain Bacillus amyloliquefaciens subsp. plantarum B9601-Y2 and expression of mersacidin and other secondary metabolites.</title>
        <authorList>
            <person name="He P."/>
            <person name="Hao K."/>
            <person name="Blom J."/>
            <person name="Ruckert C."/>
            <person name="Vater J."/>
            <person name="Mao Z."/>
            <person name="Wu Y."/>
            <person name="Hou M."/>
            <person name="He P."/>
            <person name="He Y."/>
            <person name="Borriss R."/>
        </authorList>
    </citation>
    <scope>NUCLEOTIDE SEQUENCE [LARGE SCALE GENOMIC DNA]</scope>
    <source>
        <strain evidence="1">Y2</strain>
    </source>
</reference>
<dbReference type="EMBL" id="CP003332">
    <property type="protein sequence ID" value="AFJ63562.1"/>
    <property type="molecule type" value="Genomic_DNA"/>
</dbReference>
<organism evidence="1 2">
    <name type="scientific">Bacillus amyloliquefaciens (strain Y2)</name>
    <name type="common">Bacillus amyloliquefaciens subsp. plantarum (strain B9601-Y2)</name>
    <dbReference type="NCBI Taxonomy" id="1155777"/>
    <lineage>
        <taxon>Bacteria</taxon>
        <taxon>Bacillati</taxon>
        <taxon>Bacillota</taxon>
        <taxon>Bacilli</taxon>
        <taxon>Bacillales</taxon>
        <taxon>Bacillaceae</taxon>
        <taxon>Bacillus</taxon>
        <taxon>Bacillus amyloliquefaciens group</taxon>
    </lineage>
</organism>
<proteinExistence type="predicted"/>
<gene>
    <name evidence="1" type="ORF">MUS_3695</name>
</gene>
<sequence>MFFLFPCFFEKGKNKNGCPFERSAAYAEKSLSGRINPL</sequence>
<protein>
    <submittedName>
        <fullName evidence="1">Uncharacterized protein</fullName>
    </submittedName>
</protein>
<dbReference type="Proteomes" id="UP000002878">
    <property type="component" value="Chromosome"/>
</dbReference>
<dbReference type="PATRIC" id="fig|1126211.3.peg.3522"/>
<dbReference type="AlphaFoldDB" id="I2CA88"/>
<name>I2CA88_BACAY</name>
<dbReference type="KEGG" id="bqy:MUS_3695"/>
<dbReference type="HOGENOM" id="CLU_3324004_0_0_9"/>
<evidence type="ECO:0000313" key="1">
    <source>
        <dbReference type="EMBL" id="AFJ63562.1"/>
    </source>
</evidence>
<accession>I2CA88</accession>
<evidence type="ECO:0000313" key="2">
    <source>
        <dbReference type="Proteomes" id="UP000002878"/>
    </source>
</evidence>